<dbReference type="EMBL" id="BONJ01000020">
    <property type="protein sequence ID" value="GIG15470.1"/>
    <property type="molecule type" value="Genomic_DNA"/>
</dbReference>
<evidence type="ECO:0000256" key="1">
    <source>
        <dbReference type="SAM" id="Phobius"/>
    </source>
</evidence>
<dbReference type="AlphaFoldDB" id="A0A8J3LB21"/>
<keyword evidence="3" id="KW-1185">Reference proteome</keyword>
<keyword evidence="1" id="KW-1133">Transmembrane helix</keyword>
<sequence>MGDNYIVRVRLGAIDSESVSDETSAAATAAIQATYPRAEVDHGGELIEVTVTAEFAGPVAAMGVLGLVVSAFGAAGLAVEFYGIDIARHLARVAGSLGRPGHSID</sequence>
<organism evidence="2 3">
    <name type="scientific">Catellatospora methionotrophica</name>
    <dbReference type="NCBI Taxonomy" id="121620"/>
    <lineage>
        <taxon>Bacteria</taxon>
        <taxon>Bacillati</taxon>
        <taxon>Actinomycetota</taxon>
        <taxon>Actinomycetes</taxon>
        <taxon>Micromonosporales</taxon>
        <taxon>Micromonosporaceae</taxon>
        <taxon>Catellatospora</taxon>
    </lineage>
</organism>
<gene>
    <name evidence="2" type="ORF">Cme02nite_38020</name>
</gene>
<accession>A0A8J3LB21</accession>
<comment type="caution">
    <text evidence="2">The sequence shown here is derived from an EMBL/GenBank/DDBJ whole genome shotgun (WGS) entry which is preliminary data.</text>
</comment>
<feature type="transmembrane region" description="Helical" evidence="1">
    <location>
        <begin position="59"/>
        <end position="82"/>
    </location>
</feature>
<reference evidence="2" key="1">
    <citation type="submission" date="2021-01" db="EMBL/GenBank/DDBJ databases">
        <title>Whole genome shotgun sequence of Catellatospora methionotrophica NBRC 14553.</title>
        <authorList>
            <person name="Komaki H."/>
            <person name="Tamura T."/>
        </authorList>
    </citation>
    <scope>NUCLEOTIDE SEQUENCE</scope>
    <source>
        <strain evidence="2">NBRC 14553</strain>
    </source>
</reference>
<dbReference type="Proteomes" id="UP000660339">
    <property type="component" value="Unassembled WGS sequence"/>
</dbReference>
<evidence type="ECO:0000313" key="2">
    <source>
        <dbReference type="EMBL" id="GIG15470.1"/>
    </source>
</evidence>
<keyword evidence="1" id="KW-0812">Transmembrane</keyword>
<proteinExistence type="predicted"/>
<protein>
    <submittedName>
        <fullName evidence="2">Uncharacterized protein</fullName>
    </submittedName>
</protein>
<keyword evidence="1" id="KW-0472">Membrane</keyword>
<evidence type="ECO:0000313" key="3">
    <source>
        <dbReference type="Proteomes" id="UP000660339"/>
    </source>
</evidence>
<dbReference type="RefSeq" id="WP_166379876.1">
    <property type="nucleotide sequence ID" value="NZ_BAAATT010000005.1"/>
</dbReference>
<name>A0A8J3LB21_9ACTN</name>